<keyword evidence="3" id="KW-1185">Reference proteome</keyword>
<dbReference type="InterPro" id="IPR016024">
    <property type="entry name" value="ARM-type_fold"/>
</dbReference>
<protein>
    <submittedName>
        <fullName evidence="2">Nucleotide exchange factor</fullName>
    </submittedName>
</protein>
<feature type="compositionally biased region" description="Basic residues" evidence="1">
    <location>
        <begin position="8"/>
        <end position="20"/>
    </location>
</feature>
<dbReference type="Proteomes" id="UP001224775">
    <property type="component" value="Unassembled WGS sequence"/>
</dbReference>
<sequence>MISPSSTSRRRSRPTKRPHRPSTASTTKTLAILLLSLSLHLNHQLTISAKEITATNEWQLLQENDTIPAGLHVRMDLSTGEKWAKLPSSDENEESIKAAAVESDGGGHVAEMDASGALTIVSNDDDDTNNNGKSSNDNDSKQTTKDYKMMHRVMSQLPPEELAPFGGLPALPSPSSNGTTTKLTAVELQEFEAKMELLWQHRQDELQKMQSDGSIADLPKILRERIETLKGYLMDSSHELMELLEGRRRSIDHDEEEDGTSNSSSSANNIIEALRDLEFQLSDVDMARDFHTLGGWPYLIALLDDTLHGGHDDDDVNDEIRVLVDEIRALAATTIGTAVSNFGEFRHWALEDVSSTMNEMRTSSNNNDKNEKMTALSLLTRVFQEELDQRTEAMAGGTMAVEGPSHTVAMAKSRATFKLRAIYGLGSLLRGNPTAQQQFILSNGPDVLVRNVLGTLSNVRGPTSADPSLSRLDYKFASKVLALGEDVVMDVVLHDQEYIQIDESATDDVKNKYAAERVTTANQLVASFTTEQWCDLSLRMLAPPTEVVGEMSSRGIKERALSAVRAMAPSCQKVYAQEEVDGDIVWGVEEVKRVRVEWNREGSGDGLDPVYRKELLDLVDGVLGVLQ</sequence>
<dbReference type="GO" id="GO:0005783">
    <property type="term" value="C:endoplasmic reticulum"/>
    <property type="evidence" value="ECO:0007669"/>
    <property type="project" value="TreeGrafter"/>
</dbReference>
<evidence type="ECO:0000313" key="3">
    <source>
        <dbReference type="Proteomes" id="UP001224775"/>
    </source>
</evidence>
<dbReference type="AlphaFoldDB" id="A0AAD8Y813"/>
<dbReference type="InterPro" id="IPR011989">
    <property type="entry name" value="ARM-like"/>
</dbReference>
<evidence type="ECO:0000313" key="2">
    <source>
        <dbReference type="EMBL" id="KAK1741197.1"/>
    </source>
</evidence>
<dbReference type="InterPro" id="IPR050693">
    <property type="entry name" value="Hsp70_NEF-Inhibitors"/>
</dbReference>
<feature type="region of interest" description="Disordered" evidence="1">
    <location>
        <begin position="120"/>
        <end position="144"/>
    </location>
</feature>
<feature type="region of interest" description="Disordered" evidence="1">
    <location>
        <begin position="1"/>
        <end position="26"/>
    </location>
</feature>
<dbReference type="EMBL" id="JATAAI010000014">
    <property type="protein sequence ID" value="KAK1741197.1"/>
    <property type="molecule type" value="Genomic_DNA"/>
</dbReference>
<reference evidence="2" key="1">
    <citation type="submission" date="2023-06" db="EMBL/GenBank/DDBJ databases">
        <title>Survivors Of The Sea: Transcriptome response of Skeletonema marinoi to long-term dormancy.</title>
        <authorList>
            <person name="Pinder M.I.M."/>
            <person name="Kourtchenko O."/>
            <person name="Robertson E.K."/>
            <person name="Larsson T."/>
            <person name="Maumus F."/>
            <person name="Osuna-Cruz C.M."/>
            <person name="Vancaester E."/>
            <person name="Stenow R."/>
            <person name="Vandepoele K."/>
            <person name="Ploug H."/>
            <person name="Bruchert V."/>
            <person name="Godhe A."/>
            <person name="Topel M."/>
        </authorList>
    </citation>
    <scope>NUCLEOTIDE SEQUENCE</scope>
    <source>
        <strain evidence="2">R05AC</strain>
    </source>
</reference>
<name>A0AAD8Y813_9STRA</name>
<dbReference type="SUPFAM" id="SSF48371">
    <property type="entry name" value="ARM repeat"/>
    <property type="match status" value="1"/>
</dbReference>
<dbReference type="Gene3D" id="1.25.10.10">
    <property type="entry name" value="Leucine-rich Repeat Variant"/>
    <property type="match status" value="1"/>
</dbReference>
<proteinExistence type="predicted"/>
<dbReference type="GO" id="GO:0000774">
    <property type="term" value="F:adenyl-nucleotide exchange factor activity"/>
    <property type="evidence" value="ECO:0007669"/>
    <property type="project" value="TreeGrafter"/>
</dbReference>
<gene>
    <name evidence="2" type="ORF">QTG54_008449</name>
</gene>
<dbReference type="PANTHER" id="PTHR19316">
    <property type="entry name" value="PROTEIN FOLDING REGULATOR"/>
    <property type="match status" value="1"/>
</dbReference>
<dbReference type="PANTHER" id="PTHR19316:SF18">
    <property type="entry name" value="HSP70-BINDING PROTEIN 1"/>
    <property type="match status" value="1"/>
</dbReference>
<evidence type="ECO:0000256" key="1">
    <source>
        <dbReference type="SAM" id="MobiDB-lite"/>
    </source>
</evidence>
<organism evidence="2 3">
    <name type="scientific">Skeletonema marinoi</name>
    <dbReference type="NCBI Taxonomy" id="267567"/>
    <lineage>
        <taxon>Eukaryota</taxon>
        <taxon>Sar</taxon>
        <taxon>Stramenopiles</taxon>
        <taxon>Ochrophyta</taxon>
        <taxon>Bacillariophyta</taxon>
        <taxon>Coscinodiscophyceae</taxon>
        <taxon>Thalassiosirophycidae</taxon>
        <taxon>Thalassiosirales</taxon>
        <taxon>Skeletonemataceae</taxon>
        <taxon>Skeletonema</taxon>
        <taxon>Skeletonema marinoi-dohrnii complex</taxon>
    </lineage>
</organism>
<accession>A0AAD8Y813</accession>
<comment type="caution">
    <text evidence="2">The sequence shown here is derived from an EMBL/GenBank/DDBJ whole genome shotgun (WGS) entry which is preliminary data.</text>
</comment>